<sequence>MEAGMRVMSSPIRPQSWSWAEFVSYADSVQERAEFIDGLPVLQAAGTREHAQAVLGTATSLRVSLENTGCTAVTDGVWLRVGEDRFLPDVMVLPAGEPADGAREVTEALMIAEVMSGSTELRDRGRKWVAYRRLPSLRAYLLIDTVNHHVELFTQRKEAWSVVFLEEYHSITLPWPAEVTLPVHLLLGLSG</sequence>
<protein>
    <recommendedName>
        <fullName evidence="1">Putative restriction endonuclease domain-containing protein</fullName>
    </recommendedName>
</protein>
<dbReference type="Gene3D" id="3.90.1570.10">
    <property type="entry name" value="tt1808, chain A"/>
    <property type="match status" value="1"/>
</dbReference>
<dbReference type="AlphaFoldDB" id="H6SNV0"/>
<dbReference type="SUPFAM" id="SSF52980">
    <property type="entry name" value="Restriction endonuclease-like"/>
    <property type="match status" value="1"/>
</dbReference>
<dbReference type="eggNOG" id="COG4636">
    <property type="taxonomic scope" value="Bacteria"/>
</dbReference>
<keyword evidence="3" id="KW-1185">Reference proteome</keyword>
<organism evidence="2 3">
    <name type="scientific">Pararhodospirillum photometricum DSM 122</name>
    <dbReference type="NCBI Taxonomy" id="1150469"/>
    <lineage>
        <taxon>Bacteria</taxon>
        <taxon>Pseudomonadati</taxon>
        <taxon>Pseudomonadota</taxon>
        <taxon>Alphaproteobacteria</taxon>
        <taxon>Rhodospirillales</taxon>
        <taxon>Rhodospirillaceae</taxon>
        <taxon>Pararhodospirillum</taxon>
    </lineage>
</organism>
<dbReference type="PANTHER" id="PTHR36558:SF1">
    <property type="entry name" value="RESTRICTION ENDONUCLEASE DOMAIN-CONTAINING PROTEIN-RELATED"/>
    <property type="match status" value="1"/>
</dbReference>
<dbReference type="HOGENOM" id="CLU_1420474_0_0_5"/>
<proteinExistence type="predicted"/>
<dbReference type="InterPro" id="IPR008538">
    <property type="entry name" value="Uma2"/>
</dbReference>
<dbReference type="PATRIC" id="fig|1150469.3.peg.458"/>
<dbReference type="Proteomes" id="UP000033220">
    <property type="component" value="Chromosome DSM 122"/>
</dbReference>
<dbReference type="EMBL" id="HE663493">
    <property type="protein sequence ID" value="CCG07022.1"/>
    <property type="molecule type" value="Genomic_DNA"/>
</dbReference>
<dbReference type="Pfam" id="PF05685">
    <property type="entry name" value="Uma2"/>
    <property type="match status" value="1"/>
</dbReference>
<reference evidence="2 3" key="1">
    <citation type="submission" date="2012-02" db="EMBL/GenBank/DDBJ databases">
        <title>Shotgun genome sequence of Phaeospirillum photometricum DSM 122.</title>
        <authorList>
            <person name="Duquesne K."/>
            <person name="Sturgis J."/>
        </authorList>
    </citation>
    <scope>NUCLEOTIDE SEQUENCE [LARGE SCALE GENOMIC DNA]</scope>
    <source>
        <strain evidence="3">DSM122</strain>
    </source>
</reference>
<evidence type="ECO:0000313" key="2">
    <source>
        <dbReference type="EMBL" id="CCG07022.1"/>
    </source>
</evidence>
<dbReference type="CDD" id="cd06260">
    <property type="entry name" value="DUF820-like"/>
    <property type="match status" value="1"/>
</dbReference>
<name>H6SNV0_PARPM</name>
<evidence type="ECO:0000259" key="1">
    <source>
        <dbReference type="Pfam" id="PF05685"/>
    </source>
</evidence>
<dbReference type="KEGG" id="rpm:RSPPHO_00396"/>
<dbReference type="InterPro" id="IPR011335">
    <property type="entry name" value="Restrct_endonuc-II-like"/>
</dbReference>
<evidence type="ECO:0000313" key="3">
    <source>
        <dbReference type="Proteomes" id="UP000033220"/>
    </source>
</evidence>
<dbReference type="PANTHER" id="PTHR36558">
    <property type="entry name" value="GLR1098 PROTEIN"/>
    <property type="match status" value="1"/>
</dbReference>
<accession>H6SNV0</accession>
<dbReference type="STRING" id="1150469.RSPPHO_00396"/>
<dbReference type="InterPro" id="IPR012296">
    <property type="entry name" value="Nuclease_put_TT1808"/>
</dbReference>
<gene>
    <name evidence="2" type="ORF">RSPPHO_00396</name>
</gene>
<feature type="domain" description="Putative restriction endonuclease" evidence="1">
    <location>
        <begin position="19"/>
        <end position="173"/>
    </location>
</feature>